<dbReference type="KEGG" id="hbs:IPV69_02270"/>
<sequence>MRSQLPDSEALLLMYAADELPPRDRQTVTEQLQQEAGLQARLDAILADLDLVEQRFESADAFDGLNAEHATRRAVDAIRGWQLVRPAASEPVRSPLETHRRWGWASAVAAVVALGLGVAALITYLNPPSASRMVQVDGLPDLNAEGNENALALHAATSLAMGLEVEDEAAVNVPMPPTSDEAIVSTERPFFEIPLIADADDGSAP</sequence>
<keyword evidence="1" id="KW-0472">Membrane</keyword>
<gene>
    <name evidence="2" type="ORF">IPV69_02270</name>
</gene>
<reference evidence="2 3" key="1">
    <citation type="submission" date="2020-10" db="EMBL/GenBank/DDBJ databases">
        <title>Wide distribution of Phycisphaera-like planctomycetes from WD2101 soil group in peatlands and genome analysis of the first cultivated representative.</title>
        <authorList>
            <person name="Dedysh S.N."/>
            <person name="Beletsky A.V."/>
            <person name="Ivanova A."/>
            <person name="Kulichevskaya I.S."/>
            <person name="Suzina N.E."/>
            <person name="Philippov D.A."/>
            <person name="Rakitin A.L."/>
            <person name="Mardanov A.V."/>
            <person name="Ravin N.V."/>
        </authorList>
    </citation>
    <scope>NUCLEOTIDE SEQUENCE [LARGE SCALE GENOMIC DNA]</scope>
    <source>
        <strain evidence="2 3">M1803</strain>
    </source>
</reference>
<keyword evidence="3" id="KW-1185">Reference proteome</keyword>
<dbReference type="RefSeq" id="WP_206293295.1">
    <property type="nucleotide sequence ID" value="NZ_CP063458.1"/>
</dbReference>
<dbReference type="EMBL" id="CP063458">
    <property type="protein sequence ID" value="QOV90220.1"/>
    <property type="molecule type" value="Genomic_DNA"/>
</dbReference>
<feature type="transmembrane region" description="Helical" evidence="1">
    <location>
        <begin position="102"/>
        <end position="125"/>
    </location>
</feature>
<evidence type="ECO:0000256" key="1">
    <source>
        <dbReference type="SAM" id="Phobius"/>
    </source>
</evidence>
<keyword evidence="1" id="KW-1133">Transmembrane helix</keyword>
<keyword evidence="1" id="KW-0812">Transmembrane</keyword>
<evidence type="ECO:0000313" key="2">
    <source>
        <dbReference type="EMBL" id="QOV90220.1"/>
    </source>
</evidence>
<protein>
    <submittedName>
        <fullName evidence="2">Uncharacterized protein</fullName>
    </submittedName>
</protein>
<proteinExistence type="predicted"/>
<evidence type="ECO:0000313" key="3">
    <source>
        <dbReference type="Proteomes" id="UP000593765"/>
    </source>
</evidence>
<dbReference type="AlphaFoldDB" id="A0A7M2X0F3"/>
<accession>A0A7M2X0F3</accession>
<dbReference type="Proteomes" id="UP000593765">
    <property type="component" value="Chromosome"/>
</dbReference>
<name>A0A7M2X0F3_9BACT</name>
<organism evidence="2 3">
    <name type="scientific">Humisphaera borealis</name>
    <dbReference type="NCBI Taxonomy" id="2807512"/>
    <lineage>
        <taxon>Bacteria</taxon>
        <taxon>Pseudomonadati</taxon>
        <taxon>Planctomycetota</taxon>
        <taxon>Phycisphaerae</taxon>
        <taxon>Tepidisphaerales</taxon>
        <taxon>Tepidisphaeraceae</taxon>
        <taxon>Humisphaera</taxon>
    </lineage>
</organism>